<dbReference type="EMBL" id="GGEC01089169">
    <property type="protein sequence ID" value="MBX69653.1"/>
    <property type="molecule type" value="Transcribed_RNA"/>
</dbReference>
<evidence type="ECO:0000313" key="1">
    <source>
        <dbReference type="EMBL" id="MBX69653.1"/>
    </source>
</evidence>
<sequence length="32" mass="3757">MCVCVCKFFYRYFIVLKIALAADMLNHKACLK</sequence>
<protein>
    <submittedName>
        <fullName evidence="1">Uncharacterized protein</fullName>
    </submittedName>
</protein>
<dbReference type="AlphaFoldDB" id="A0A2P2QRQ5"/>
<organism evidence="1">
    <name type="scientific">Rhizophora mucronata</name>
    <name type="common">Asiatic mangrove</name>
    <dbReference type="NCBI Taxonomy" id="61149"/>
    <lineage>
        <taxon>Eukaryota</taxon>
        <taxon>Viridiplantae</taxon>
        <taxon>Streptophyta</taxon>
        <taxon>Embryophyta</taxon>
        <taxon>Tracheophyta</taxon>
        <taxon>Spermatophyta</taxon>
        <taxon>Magnoliopsida</taxon>
        <taxon>eudicotyledons</taxon>
        <taxon>Gunneridae</taxon>
        <taxon>Pentapetalae</taxon>
        <taxon>rosids</taxon>
        <taxon>fabids</taxon>
        <taxon>Malpighiales</taxon>
        <taxon>Rhizophoraceae</taxon>
        <taxon>Rhizophora</taxon>
    </lineage>
</organism>
<proteinExistence type="predicted"/>
<accession>A0A2P2QRQ5</accession>
<reference evidence="1" key="1">
    <citation type="submission" date="2018-02" db="EMBL/GenBank/DDBJ databases">
        <title>Rhizophora mucronata_Transcriptome.</title>
        <authorList>
            <person name="Meera S.P."/>
            <person name="Sreeshan A."/>
            <person name="Augustine A."/>
        </authorList>
    </citation>
    <scope>NUCLEOTIDE SEQUENCE</scope>
    <source>
        <tissue evidence="1">Leaf</tissue>
    </source>
</reference>
<name>A0A2P2QRQ5_RHIMU</name>